<organism evidence="1 2">
    <name type="scientific">Arthrobacter methylotrophus</name>
    <dbReference type="NCBI Taxonomy" id="121291"/>
    <lineage>
        <taxon>Bacteria</taxon>
        <taxon>Bacillati</taxon>
        <taxon>Actinomycetota</taxon>
        <taxon>Actinomycetes</taxon>
        <taxon>Micrococcales</taxon>
        <taxon>Micrococcaceae</taxon>
        <taxon>Arthrobacter</taxon>
    </lineage>
</organism>
<gene>
    <name evidence="1" type="ORF">ACFFPI_11730</name>
</gene>
<sequence length="159" mass="17344">MSEAWVPAFEGQRLPFQAGNELAVKHGAQSRKVDPIAQALAVELLADDAVGYLRAPRYASAVQAWAVAEAKCALISQWVDTMPIEQAASSKQGQTSPLELLRKWETTAQNHRSRLGLDPMSAARLGKDVAQSKQADAATELTRMRADMERTIRTDIVDG</sequence>
<evidence type="ECO:0008006" key="3">
    <source>
        <dbReference type="Google" id="ProtNLM"/>
    </source>
</evidence>
<protein>
    <recommendedName>
        <fullName evidence="3">Terminase small subunit</fullName>
    </recommendedName>
</protein>
<evidence type="ECO:0000313" key="1">
    <source>
        <dbReference type="EMBL" id="MFB9714792.1"/>
    </source>
</evidence>
<dbReference type="EMBL" id="JBHMBH010000026">
    <property type="protein sequence ID" value="MFB9714792.1"/>
    <property type="molecule type" value="Genomic_DNA"/>
</dbReference>
<keyword evidence="2" id="KW-1185">Reference proteome</keyword>
<reference evidence="1 2" key="1">
    <citation type="submission" date="2024-09" db="EMBL/GenBank/DDBJ databases">
        <authorList>
            <person name="Sun Q."/>
            <person name="Mori K."/>
        </authorList>
    </citation>
    <scope>NUCLEOTIDE SEQUENCE [LARGE SCALE GENOMIC DNA]</scope>
    <source>
        <strain evidence="1 2">JCM 13519</strain>
    </source>
</reference>
<evidence type="ECO:0000313" key="2">
    <source>
        <dbReference type="Proteomes" id="UP001589536"/>
    </source>
</evidence>
<dbReference type="RefSeq" id="WP_345047162.1">
    <property type="nucleotide sequence ID" value="NZ_BAABED010000001.1"/>
</dbReference>
<name>A0ABV5US06_9MICC</name>
<comment type="caution">
    <text evidence="1">The sequence shown here is derived from an EMBL/GenBank/DDBJ whole genome shotgun (WGS) entry which is preliminary data.</text>
</comment>
<dbReference type="Proteomes" id="UP001589536">
    <property type="component" value="Unassembled WGS sequence"/>
</dbReference>
<proteinExistence type="predicted"/>
<accession>A0ABV5US06</accession>